<evidence type="ECO:0000256" key="1">
    <source>
        <dbReference type="SAM" id="Phobius"/>
    </source>
</evidence>
<name>A0A7S3VPS6_DUNTE</name>
<protein>
    <submittedName>
        <fullName evidence="2">Uncharacterized protein</fullName>
    </submittedName>
</protein>
<dbReference type="PANTHER" id="PTHR31446:SF29">
    <property type="entry name" value="ACID PHOSPHATASE_VANADIUM-DEPENDENT HALOPEROXIDASE-RELATED PROTEIN"/>
    <property type="match status" value="1"/>
</dbReference>
<keyword evidence="1" id="KW-1133">Transmembrane helix</keyword>
<dbReference type="EMBL" id="HBIP01023242">
    <property type="protein sequence ID" value="CAE0498857.1"/>
    <property type="molecule type" value="Transcribed_RNA"/>
</dbReference>
<dbReference type="PANTHER" id="PTHR31446">
    <property type="entry name" value="ACID PHOSPHATASE/VANADIUM-DEPENDENT HALOPEROXIDASE-RELATED PROTEIN"/>
    <property type="match status" value="1"/>
</dbReference>
<proteinExistence type="predicted"/>
<keyword evidence="1" id="KW-0472">Membrane</keyword>
<dbReference type="AlphaFoldDB" id="A0A7S3VPS6"/>
<reference evidence="2" key="1">
    <citation type="submission" date="2021-01" db="EMBL/GenBank/DDBJ databases">
        <authorList>
            <person name="Corre E."/>
            <person name="Pelletier E."/>
            <person name="Niang G."/>
            <person name="Scheremetjew M."/>
            <person name="Finn R."/>
            <person name="Kale V."/>
            <person name="Holt S."/>
            <person name="Cochrane G."/>
            <person name="Meng A."/>
            <person name="Brown T."/>
            <person name="Cohen L."/>
        </authorList>
    </citation>
    <scope>NUCLEOTIDE SEQUENCE</scope>
    <source>
        <strain evidence="2">CCMP1320</strain>
    </source>
</reference>
<gene>
    <name evidence="2" type="ORF">DTER00134_LOCUS13930</name>
</gene>
<accession>A0A7S3VPS6</accession>
<keyword evidence="1" id="KW-0812">Transmembrane</keyword>
<evidence type="ECO:0000313" key="2">
    <source>
        <dbReference type="EMBL" id="CAE0498857.1"/>
    </source>
</evidence>
<organism evidence="2">
    <name type="scientific">Dunaliella tertiolecta</name>
    <name type="common">Green alga</name>
    <dbReference type="NCBI Taxonomy" id="3047"/>
    <lineage>
        <taxon>Eukaryota</taxon>
        <taxon>Viridiplantae</taxon>
        <taxon>Chlorophyta</taxon>
        <taxon>core chlorophytes</taxon>
        <taxon>Chlorophyceae</taxon>
        <taxon>CS clade</taxon>
        <taxon>Chlamydomonadales</taxon>
        <taxon>Dunaliellaceae</taxon>
        <taxon>Dunaliella</taxon>
    </lineage>
</organism>
<feature type="transmembrane region" description="Helical" evidence="1">
    <location>
        <begin position="172"/>
        <end position="190"/>
    </location>
</feature>
<dbReference type="InterPro" id="IPR003832">
    <property type="entry name" value="DUF212"/>
</dbReference>
<sequence length="195" mass="20853">MRFLLDERMRSMVFSNSSALHLESSSESGILGLFHNGPFLVAVLCFAVSQIIKFLINYYETKELHWERLWGSGGMPSAHSAFVVGLTTAVGIREGTGSSLFAVALVLTLIVQYDAVGVRLHAGHQAVALNAIISELPQSHPLLQAAASGSNGNAENGRMMLREKLGHTPQQVIAGSILGFVIAVLFHGILSVSKG</sequence>
<dbReference type="Pfam" id="PF02681">
    <property type="entry name" value="DUF212"/>
    <property type="match status" value="1"/>
</dbReference>